<comment type="caution">
    <text evidence="2">The sequence shown here is derived from an EMBL/GenBank/DDBJ whole genome shotgun (WGS) entry which is preliminary data.</text>
</comment>
<evidence type="ECO:0000313" key="3">
    <source>
        <dbReference type="Proteomes" id="UP000265520"/>
    </source>
</evidence>
<feature type="region of interest" description="Disordered" evidence="1">
    <location>
        <begin position="1"/>
        <end position="48"/>
    </location>
</feature>
<feature type="non-terminal residue" evidence="2">
    <location>
        <position position="48"/>
    </location>
</feature>
<accession>A0A392SU79</accession>
<reference evidence="2 3" key="1">
    <citation type="journal article" date="2018" name="Front. Plant Sci.">
        <title>Red Clover (Trifolium pratense) and Zigzag Clover (T. medium) - A Picture of Genomic Similarities and Differences.</title>
        <authorList>
            <person name="Dluhosova J."/>
            <person name="Istvanek J."/>
            <person name="Nedelnik J."/>
            <person name="Repkova J."/>
        </authorList>
    </citation>
    <scope>NUCLEOTIDE SEQUENCE [LARGE SCALE GENOMIC DNA]</scope>
    <source>
        <strain evidence="3">cv. 10/8</strain>
        <tissue evidence="2">Leaf</tissue>
    </source>
</reference>
<feature type="compositionally biased region" description="Acidic residues" evidence="1">
    <location>
        <begin position="13"/>
        <end position="38"/>
    </location>
</feature>
<keyword evidence="3" id="KW-1185">Reference proteome</keyword>
<evidence type="ECO:0000313" key="2">
    <source>
        <dbReference type="EMBL" id="MCI51480.1"/>
    </source>
</evidence>
<proteinExistence type="predicted"/>
<protein>
    <submittedName>
        <fullName evidence="2">Uncharacterized protein</fullName>
    </submittedName>
</protein>
<sequence>EEPVDKTKHWGDLEEEEEEEEDDDEDEEEEEIDEEEIEAGIQSVDSLS</sequence>
<dbReference type="EMBL" id="LXQA010432467">
    <property type="protein sequence ID" value="MCI51480.1"/>
    <property type="molecule type" value="Genomic_DNA"/>
</dbReference>
<feature type="compositionally biased region" description="Basic and acidic residues" evidence="1">
    <location>
        <begin position="1"/>
        <end position="12"/>
    </location>
</feature>
<evidence type="ECO:0000256" key="1">
    <source>
        <dbReference type="SAM" id="MobiDB-lite"/>
    </source>
</evidence>
<dbReference type="Proteomes" id="UP000265520">
    <property type="component" value="Unassembled WGS sequence"/>
</dbReference>
<dbReference type="AlphaFoldDB" id="A0A392SU79"/>
<feature type="non-terminal residue" evidence="2">
    <location>
        <position position="1"/>
    </location>
</feature>
<name>A0A392SU79_9FABA</name>
<organism evidence="2 3">
    <name type="scientific">Trifolium medium</name>
    <dbReference type="NCBI Taxonomy" id="97028"/>
    <lineage>
        <taxon>Eukaryota</taxon>
        <taxon>Viridiplantae</taxon>
        <taxon>Streptophyta</taxon>
        <taxon>Embryophyta</taxon>
        <taxon>Tracheophyta</taxon>
        <taxon>Spermatophyta</taxon>
        <taxon>Magnoliopsida</taxon>
        <taxon>eudicotyledons</taxon>
        <taxon>Gunneridae</taxon>
        <taxon>Pentapetalae</taxon>
        <taxon>rosids</taxon>
        <taxon>fabids</taxon>
        <taxon>Fabales</taxon>
        <taxon>Fabaceae</taxon>
        <taxon>Papilionoideae</taxon>
        <taxon>50 kb inversion clade</taxon>
        <taxon>NPAAA clade</taxon>
        <taxon>Hologalegina</taxon>
        <taxon>IRL clade</taxon>
        <taxon>Trifolieae</taxon>
        <taxon>Trifolium</taxon>
    </lineage>
</organism>